<feature type="region of interest" description="Disordered" evidence="2">
    <location>
        <begin position="794"/>
        <end position="834"/>
    </location>
</feature>
<dbReference type="PANTHER" id="PTHR34649">
    <property type="entry name" value="CILIA- AND FLAGELLA-ASSOCIATED PROTEIN 99"/>
    <property type="match status" value="1"/>
</dbReference>
<sequence length="834" mass="98164">LMELVLDILRTFNGDRQSMNQYATERVDQYRTMQATVKTQALQIKLDSDADSSVDEKLIEKAPSIVKTHTNKSPRTVLQPQSLSNEERDFVQTLCCGVDSNQSLLQDCCDLLYAVNTQLRPSARSLYKVYFYYIIFILPQTSFAEFKKILAFQLPQAVLPLLRIIWGGAQAPETHLLLSNDTKLSQTVKPVEKAPELPADFKNILDRYFDQQFVKNQLTNGIVSQNLKYCQQYIQKLAQEFEEKSPIQNKKQTTTIKEFNLKKPTQKAEAVEFVEPKVQKTKVVENLKQKTDEILLQRENEIKKNARAPTQAQEFSRQAKKETRMATGGLTDRDVDFGLKGQQLEDDLYQINIQKRLETDLPPIKPRRQIKVQTKEELELQLAQKELLQQQKLKAFSQEKPEVKRNKTQILKENALLEKKLQQEADQLKDYISGQKDSSQFEKWRAQLLAQDEAQRQTEIEIRKIKQKQLRENVKRNIELQQKQKQQEIGEFALQNMQVIINVMEEEQEQLEKQKVENKEFMQQLVENVEKAKQNLQDFKLQQATQLKQEISSQLEETKTLQEIQLMERQNMIKQIKAMLEVQSAQRTEFLMNKFDPSQSVDYGFLNQMSLTELKQRLLKMKEFELSLLEQKRLRFLEQKQAEEEDLRQKEERISKIKQAIAQQRDQKRIGDYLYTQIAEQARMYTQQIINEYLEEESKQKLIKEEKLKQIENNQNQTKNSVKEMKEKLQQLKQSKDTLRLFKENEALSVKKPASNTLQVQPTNFSKVQSQNRTQKLRQIDSEFAEKKRIVLEEEEAEKQKRAEKIKKERMEEEAKRKLDKLKNPFKAKMTGVK</sequence>
<dbReference type="EMBL" id="GDID01003404">
    <property type="protein sequence ID" value="JAP93202.1"/>
    <property type="molecule type" value="Transcribed_RNA"/>
</dbReference>
<evidence type="ECO:0008006" key="4">
    <source>
        <dbReference type="Google" id="ProtNLM"/>
    </source>
</evidence>
<feature type="coiled-coil region" evidence="1">
    <location>
        <begin position="471"/>
        <end position="561"/>
    </location>
</feature>
<name>A0A146K8L3_9EUKA</name>
<organism evidence="3">
    <name type="scientific">Trepomonas sp. PC1</name>
    <dbReference type="NCBI Taxonomy" id="1076344"/>
    <lineage>
        <taxon>Eukaryota</taxon>
        <taxon>Metamonada</taxon>
        <taxon>Diplomonadida</taxon>
        <taxon>Hexamitidae</taxon>
        <taxon>Hexamitinae</taxon>
        <taxon>Trepomonas</taxon>
    </lineage>
</organism>
<keyword evidence="1" id="KW-0175">Coiled coil</keyword>
<gene>
    <name evidence="3" type="ORF">TPC1_14608</name>
</gene>
<feature type="coiled-coil region" evidence="1">
    <location>
        <begin position="371"/>
        <end position="427"/>
    </location>
</feature>
<feature type="non-terminal residue" evidence="3">
    <location>
        <position position="1"/>
    </location>
</feature>
<feature type="coiled-coil region" evidence="1">
    <location>
        <begin position="626"/>
        <end position="667"/>
    </location>
</feature>
<dbReference type="AlphaFoldDB" id="A0A146K8L3"/>
<protein>
    <recommendedName>
        <fullName evidence="4">Trichohyalin</fullName>
    </recommendedName>
</protein>
<feature type="coiled-coil region" evidence="1">
    <location>
        <begin position="694"/>
        <end position="745"/>
    </location>
</feature>
<evidence type="ECO:0000313" key="3">
    <source>
        <dbReference type="EMBL" id="JAP93202.1"/>
    </source>
</evidence>
<dbReference type="InterPro" id="IPR039341">
    <property type="entry name" value="CFAP99"/>
</dbReference>
<reference evidence="3" key="1">
    <citation type="submission" date="2015-07" db="EMBL/GenBank/DDBJ databases">
        <title>Adaptation to a free-living lifestyle via gene acquisitions in the diplomonad Trepomonas sp. PC1.</title>
        <authorList>
            <person name="Xu F."/>
            <person name="Jerlstrom-Hultqvist J."/>
            <person name="Kolisko M."/>
            <person name="Simpson A.G.B."/>
            <person name="Roger A.J."/>
            <person name="Svard S.G."/>
            <person name="Andersson J.O."/>
        </authorList>
    </citation>
    <scope>NUCLEOTIDE SEQUENCE</scope>
    <source>
        <strain evidence="3">PC1</strain>
    </source>
</reference>
<feature type="compositionally biased region" description="Basic and acidic residues" evidence="2">
    <location>
        <begin position="794"/>
        <end position="823"/>
    </location>
</feature>
<accession>A0A146K8L3</accession>
<dbReference type="PANTHER" id="PTHR34649:SF1">
    <property type="entry name" value="CILIA- AND FLAGELLA-ASSOCIATED PROTEIN 99"/>
    <property type="match status" value="1"/>
</dbReference>
<evidence type="ECO:0000256" key="1">
    <source>
        <dbReference type="SAM" id="Coils"/>
    </source>
</evidence>
<proteinExistence type="predicted"/>
<evidence type="ECO:0000256" key="2">
    <source>
        <dbReference type="SAM" id="MobiDB-lite"/>
    </source>
</evidence>
<feature type="region of interest" description="Disordered" evidence="2">
    <location>
        <begin position="305"/>
        <end position="324"/>
    </location>
</feature>